<gene>
    <name evidence="3" type="ORF">ANN_04116</name>
</gene>
<proteinExistence type="predicted"/>
<feature type="transmembrane region" description="Helical" evidence="2">
    <location>
        <begin position="128"/>
        <end position="146"/>
    </location>
</feature>
<dbReference type="EMBL" id="JAJSOF020000013">
    <property type="protein sequence ID" value="KAJ4442529.1"/>
    <property type="molecule type" value="Genomic_DNA"/>
</dbReference>
<accession>A0ABQ8T7P2</accession>
<evidence type="ECO:0000256" key="2">
    <source>
        <dbReference type="SAM" id="Phobius"/>
    </source>
</evidence>
<feature type="region of interest" description="Disordered" evidence="1">
    <location>
        <begin position="102"/>
        <end position="123"/>
    </location>
</feature>
<name>A0ABQ8T7P2_PERAM</name>
<reference evidence="3 4" key="1">
    <citation type="journal article" date="2022" name="Allergy">
        <title>Genome assembly and annotation of Periplaneta americana reveal a comprehensive cockroach allergen profile.</title>
        <authorList>
            <person name="Wang L."/>
            <person name="Xiong Q."/>
            <person name="Saelim N."/>
            <person name="Wang L."/>
            <person name="Nong W."/>
            <person name="Wan A.T."/>
            <person name="Shi M."/>
            <person name="Liu X."/>
            <person name="Cao Q."/>
            <person name="Hui J.H.L."/>
            <person name="Sookrung N."/>
            <person name="Leung T.F."/>
            <person name="Tungtrongchitr A."/>
            <person name="Tsui S.K.W."/>
        </authorList>
    </citation>
    <scope>NUCLEOTIDE SEQUENCE [LARGE SCALE GENOMIC DNA]</scope>
    <source>
        <strain evidence="3">PWHHKU_190912</strain>
    </source>
</reference>
<dbReference type="Proteomes" id="UP001148838">
    <property type="component" value="Unassembled WGS sequence"/>
</dbReference>
<keyword evidence="2" id="KW-0812">Transmembrane</keyword>
<organism evidence="3 4">
    <name type="scientific">Periplaneta americana</name>
    <name type="common">American cockroach</name>
    <name type="synonym">Blatta americana</name>
    <dbReference type="NCBI Taxonomy" id="6978"/>
    <lineage>
        <taxon>Eukaryota</taxon>
        <taxon>Metazoa</taxon>
        <taxon>Ecdysozoa</taxon>
        <taxon>Arthropoda</taxon>
        <taxon>Hexapoda</taxon>
        <taxon>Insecta</taxon>
        <taxon>Pterygota</taxon>
        <taxon>Neoptera</taxon>
        <taxon>Polyneoptera</taxon>
        <taxon>Dictyoptera</taxon>
        <taxon>Blattodea</taxon>
        <taxon>Blattoidea</taxon>
        <taxon>Blattidae</taxon>
        <taxon>Blattinae</taxon>
        <taxon>Periplaneta</taxon>
    </lineage>
</organism>
<evidence type="ECO:0000256" key="1">
    <source>
        <dbReference type="SAM" id="MobiDB-lite"/>
    </source>
</evidence>
<sequence>MIFDTCENIISFVDSLSLIIIIIIIIIMIITNSFRENRYYYTTDRLDTATCTHTLLSTDVHIRTDHVRYTLRYLHCFSVVSCPHPSDSALNGIAYSPVPLKHPNKSPPSLSSSSSSSSSVDQPPIRTLGNDSIGLYPFSCAMYLIVSNSSFLPYWLIGMLSSLCTIARNAACYRNILRNGNINIGDLSFEEVEKFKYLGATITNINDTREEIKRTINMGNACYYSVEKLLPSSLLSKYLKVRIYKTVMLPVVLCGCEN</sequence>
<evidence type="ECO:0000313" key="4">
    <source>
        <dbReference type="Proteomes" id="UP001148838"/>
    </source>
</evidence>
<feature type="compositionally biased region" description="Low complexity" evidence="1">
    <location>
        <begin position="107"/>
        <end position="119"/>
    </location>
</feature>
<keyword evidence="4" id="KW-1185">Reference proteome</keyword>
<keyword evidence="2" id="KW-1133">Transmembrane helix</keyword>
<feature type="transmembrane region" description="Helical" evidence="2">
    <location>
        <begin position="12"/>
        <end position="31"/>
    </location>
</feature>
<evidence type="ECO:0000313" key="3">
    <source>
        <dbReference type="EMBL" id="KAJ4442529.1"/>
    </source>
</evidence>
<keyword evidence="2" id="KW-0472">Membrane</keyword>
<protein>
    <submittedName>
        <fullName evidence="3">Uncharacterized protein</fullName>
    </submittedName>
</protein>
<comment type="caution">
    <text evidence="3">The sequence shown here is derived from an EMBL/GenBank/DDBJ whole genome shotgun (WGS) entry which is preliminary data.</text>
</comment>